<dbReference type="Proteomes" id="UP000269940">
    <property type="component" value="Segment"/>
</dbReference>
<dbReference type="EMBL" id="MH746814">
    <property type="protein sequence ID" value="AYD82350.1"/>
    <property type="molecule type" value="Genomic_DNA"/>
</dbReference>
<evidence type="ECO:0000313" key="2">
    <source>
        <dbReference type="Proteomes" id="UP000269940"/>
    </source>
</evidence>
<protein>
    <submittedName>
        <fullName evidence="1">Uncharacterized protein</fullName>
    </submittedName>
</protein>
<organism evidence="1 2">
    <name type="scientific">Acinetobacter phage vB_AbaM_B09_Aci05</name>
    <dbReference type="NCBI Taxonomy" id="2315458"/>
    <lineage>
        <taxon>Viruses</taxon>
        <taxon>Duplodnaviria</taxon>
        <taxon>Heunggongvirae</taxon>
        <taxon>Uroviricota</taxon>
        <taxon>Caudoviricetes</taxon>
        <taxon>Saclayvirus</taxon>
        <taxon>Saclayvirus Aci05</taxon>
    </lineage>
</organism>
<reference evidence="1 2" key="1">
    <citation type="submission" date="2018-08" db="EMBL/GenBank/DDBJ databases">
        <title>Complete genome sequence of five Acinetobacter baumannii phages from Abidjan, Cote d'Ivoire.</title>
        <authorList>
            <person name="Essoh C."/>
            <person name="Vernadet J.-P."/>
            <person name="Vergnaud G."/>
            <person name="Resch G."/>
            <person name="Pourcel C."/>
        </authorList>
    </citation>
    <scope>NUCLEOTIDE SEQUENCE [LARGE SCALE GENOMIC DNA]</scope>
</reference>
<gene>
    <name evidence="1" type="ORF">Aci05_107</name>
</gene>
<keyword evidence="2" id="KW-1185">Reference proteome</keyword>
<sequence>MTIQFKTQVFREAPQITELRRWFISTISKKYGVNMAIQSGVLFDECLTMSYIGYRNKVPAVSGINIPVLAKKFTRVNGGFDVNVFNDLCTRWILDEETAFDTGLLGKSQYDGVHIHASALQALKIIYNQLRIGFAAQHLSSWVYDHDNWDVVLNLALCYTREFTNKEFSGHVQRIANISRDSAIVMLMSIDGLNYKQSSTLVDLVRKISGSVR</sequence>
<evidence type="ECO:0000313" key="1">
    <source>
        <dbReference type="EMBL" id="AYD82350.1"/>
    </source>
</evidence>
<proteinExistence type="predicted"/>
<accession>A0A386KDS9</accession>
<name>A0A386KDS9_9CAUD</name>